<dbReference type="Proteomes" id="UP000255443">
    <property type="component" value="Unassembled WGS sequence"/>
</dbReference>
<proteinExistence type="predicted"/>
<evidence type="ECO:0000313" key="6">
    <source>
        <dbReference type="Proteomes" id="UP000254124"/>
    </source>
</evidence>
<gene>
    <name evidence="2" type="ORF">NCTC7295_04686</name>
    <name evidence="4" type="ORF">NCTC7303_04441</name>
    <name evidence="3" type="ORF">NCTC7304_04559</name>
    <name evidence="1" type="ORF">NCTC7307_04816</name>
</gene>
<dbReference type="Proteomes" id="UP000254124">
    <property type="component" value="Unassembled WGS sequence"/>
</dbReference>
<evidence type="ECO:0000313" key="2">
    <source>
        <dbReference type="EMBL" id="SUG16952.1"/>
    </source>
</evidence>
<dbReference type="EMBL" id="UGXD01000002">
    <property type="protein sequence ID" value="SUG35015.1"/>
    <property type="molecule type" value="Genomic_DNA"/>
</dbReference>
<dbReference type="Proteomes" id="UP000248731">
    <property type="component" value="Chromosome 1"/>
</dbReference>
<keyword evidence="5" id="KW-1185">Reference proteome</keyword>
<dbReference type="Proteomes" id="UP000254762">
    <property type="component" value="Unassembled WGS sequence"/>
</dbReference>
<evidence type="ECO:0000313" key="3">
    <source>
        <dbReference type="EMBL" id="SUG35015.1"/>
    </source>
</evidence>
<protein>
    <submittedName>
        <fullName evidence="1">Membrane protein</fullName>
    </submittedName>
</protein>
<evidence type="ECO:0000313" key="7">
    <source>
        <dbReference type="Proteomes" id="UP000254762"/>
    </source>
</evidence>
<sequence>MRIGMRLLLALSGVMFLTRHLDWYSLSYLQRKAMPPV</sequence>
<reference evidence="5 6" key="1">
    <citation type="submission" date="2018-06" db="EMBL/GenBank/DDBJ databases">
        <authorList>
            <consortium name="Pathogen Informatics"/>
            <person name="Doyle S."/>
        </authorList>
    </citation>
    <scope>NUCLEOTIDE SEQUENCE [LARGE SCALE GENOMIC DNA]</scope>
    <source>
        <strain evidence="2 6">NCTC7295</strain>
        <strain evidence="4 8">NCTC7303</strain>
        <strain evidence="3 7">NCTC7304</strain>
        <strain evidence="1 5">NCTC7307</strain>
    </source>
</reference>
<evidence type="ECO:0000313" key="4">
    <source>
        <dbReference type="EMBL" id="SUG52052.1"/>
    </source>
</evidence>
<organism evidence="1 5">
    <name type="scientific">Salmonella enterica subsp. arizonae</name>
    <dbReference type="NCBI Taxonomy" id="59203"/>
    <lineage>
        <taxon>Bacteria</taxon>
        <taxon>Pseudomonadati</taxon>
        <taxon>Pseudomonadota</taxon>
        <taxon>Gammaproteobacteria</taxon>
        <taxon>Enterobacterales</taxon>
        <taxon>Enterobacteriaceae</taxon>
        <taxon>Salmonella</taxon>
    </lineage>
</organism>
<dbReference type="AlphaFoldDB" id="A0A2X4TKH0"/>
<accession>A0A2X4TKH0</accession>
<dbReference type="EMBL" id="UGWZ01000001">
    <property type="protein sequence ID" value="SUG16952.1"/>
    <property type="molecule type" value="Genomic_DNA"/>
</dbReference>
<evidence type="ECO:0000313" key="8">
    <source>
        <dbReference type="Proteomes" id="UP000255443"/>
    </source>
</evidence>
<name>A0A2X4TKH0_SALER</name>
<dbReference type="EMBL" id="UGXC01000003">
    <property type="protein sequence ID" value="SUG52052.1"/>
    <property type="molecule type" value="Genomic_DNA"/>
</dbReference>
<evidence type="ECO:0000313" key="5">
    <source>
        <dbReference type="Proteomes" id="UP000248731"/>
    </source>
</evidence>
<dbReference type="EMBL" id="LS483466">
    <property type="protein sequence ID" value="SQI27423.1"/>
    <property type="molecule type" value="Genomic_DNA"/>
</dbReference>
<evidence type="ECO:0000313" key="1">
    <source>
        <dbReference type="EMBL" id="SQI27423.1"/>
    </source>
</evidence>